<feature type="compositionally biased region" description="Basic residues" evidence="1">
    <location>
        <begin position="83"/>
        <end position="111"/>
    </location>
</feature>
<evidence type="ECO:0000256" key="1">
    <source>
        <dbReference type="SAM" id="MobiDB-lite"/>
    </source>
</evidence>
<proteinExistence type="predicted"/>
<dbReference type="EMBL" id="MN740954">
    <property type="protein sequence ID" value="QHU19696.1"/>
    <property type="molecule type" value="Genomic_DNA"/>
</dbReference>
<feature type="region of interest" description="Disordered" evidence="1">
    <location>
        <begin position="82"/>
        <end position="111"/>
    </location>
</feature>
<dbReference type="AlphaFoldDB" id="A0A6C0KRC9"/>
<reference evidence="2" key="1">
    <citation type="journal article" date="2020" name="Nature">
        <title>Giant virus diversity and host interactions through global metagenomics.</title>
        <authorList>
            <person name="Schulz F."/>
            <person name="Roux S."/>
            <person name="Paez-Espino D."/>
            <person name="Jungbluth S."/>
            <person name="Walsh D.A."/>
            <person name="Denef V.J."/>
            <person name="McMahon K.D."/>
            <person name="Konstantinidis K.T."/>
            <person name="Eloe-Fadrosh E.A."/>
            <person name="Kyrpides N.C."/>
            <person name="Woyke T."/>
        </authorList>
    </citation>
    <scope>NUCLEOTIDE SEQUENCE</scope>
    <source>
        <strain evidence="2">GVMAG-S-3300013014-113</strain>
    </source>
</reference>
<sequence length="111" mass="13533">MEGYAGNEGYLLQMDYLDQQAKEAEAKRKLTIEPTQKHTPEHYNWFKRNYGHLISFPPGHQTTELDISNVYLKYYPYPLQGGRRMRYKSTRRRGKTNRRRVKTHRRRHRKH</sequence>
<organism evidence="2">
    <name type="scientific">viral metagenome</name>
    <dbReference type="NCBI Taxonomy" id="1070528"/>
    <lineage>
        <taxon>unclassified sequences</taxon>
        <taxon>metagenomes</taxon>
        <taxon>organismal metagenomes</taxon>
    </lineage>
</organism>
<evidence type="ECO:0000313" key="2">
    <source>
        <dbReference type="EMBL" id="QHU19696.1"/>
    </source>
</evidence>
<protein>
    <submittedName>
        <fullName evidence="2">Uncharacterized protein</fullName>
    </submittedName>
</protein>
<accession>A0A6C0KRC9</accession>
<name>A0A6C0KRC9_9ZZZZ</name>